<dbReference type="AlphaFoldDB" id="A0A0L6V1X4"/>
<proteinExistence type="inferred from homology"/>
<dbReference type="Gene3D" id="1.10.630.10">
    <property type="entry name" value="Cytochrome P450"/>
    <property type="match status" value="1"/>
</dbReference>
<dbReference type="InterPro" id="IPR002401">
    <property type="entry name" value="Cyt_P450_E_grp-I"/>
</dbReference>
<comment type="caution">
    <text evidence="6">The sequence shown here is derived from an EMBL/GenBank/DDBJ whole genome shotgun (WGS) entry which is preliminary data.</text>
</comment>
<dbReference type="OrthoDB" id="1470350at2759"/>
<protein>
    <recommendedName>
        <fullName evidence="8">Cytochrome P450</fullName>
    </recommendedName>
</protein>
<dbReference type="PRINTS" id="PR00385">
    <property type="entry name" value="P450"/>
</dbReference>
<evidence type="ECO:0000256" key="4">
    <source>
        <dbReference type="ARBA" id="ARBA00023004"/>
    </source>
</evidence>
<dbReference type="InterPro" id="IPR001128">
    <property type="entry name" value="Cyt_P450"/>
</dbReference>
<evidence type="ECO:0000313" key="6">
    <source>
        <dbReference type="EMBL" id="KNZ54768.1"/>
    </source>
</evidence>
<evidence type="ECO:0000256" key="2">
    <source>
        <dbReference type="ARBA" id="ARBA00022723"/>
    </source>
</evidence>
<dbReference type="Pfam" id="PF00067">
    <property type="entry name" value="p450"/>
    <property type="match status" value="1"/>
</dbReference>
<evidence type="ECO:0000256" key="1">
    <source>
        <dbReference type="ARBA" id="ARBA00010617"/>
    </source>
</evidence>
<evidence type="ECO:0008006" key="8">
    <source>
        <dbReference type="Google" id="ProtNLM"/>
    </source>
</evidence>
<organism evidence="6 7">
    <name type="scientific">Puccinia sorghi</name>
    <dbReference type="NCBI Taxonomy" id="27349"/>
    <lineage>
        <taxon>Eukaryota</taxon>
        <taxon>Fungi</taxon>
        <taxon>Dikarya</taxon>
        <taxon>Basidiomycota</taxon>
        <taxon>Pucciniomycotina</taxon>
        <taxon>Pucciniomycetes</taxon>
        <taxon>Pucciniales</taxon>
        <taxon>Pucciniaceae</taxon>
        <taxon>Puccinia</taxon>
    </lineage>
</organism>
<gene>
    <name evidence="6" type="ORF">VP01_2859g1</name>
</gene>
<dbReference type="PRINTS" id="PR00463">
    <property type="entry name" value="EP450I"/>
</dbReference>
<dbReference type="GO" id="GO:0004497">
    <property type="term" value="F:monooxygenase activity"/>
    <property type="evidence" value="ECO:0007669"/>
    <property type="project" value="InterPro"/>
</dbReference>
<dbReference type="InterPro" id="IPR036396">
    <property type="entry name" value="Cyt_P450_sf"/>
</dbReference>
<sequence>MTTSEMPFGTLVEGRRAIEIRCRDDRTHPCCGLCLETLISAVSMAQVPSFKCEVKFLTLRQHKGSRISRLISSPAALSSSKGSSRICLYVSVFNRDQGCLDSPKDSTGYVISFEIETKMPSDLVGHLFLGAVGYFLYLVVKYHNRGKSSNAPDSTTSRFLHVPHKPSALQRDMTQSFLKYRDGLCAYSPLPWATCSDFHSFLALPDDGKMQIPEVISNFSHPLELGMTRHLNFGPGWSVTMPGLRIIDISKPQWLEHIQKSEPYMPFPAAAQILKIMSRSAGSLFHSVMTDVFGNGIFVTDGTQWKKSRQILAPLFTVKSFTAINLDCLLEGLELASEVRPTLDLCDVLFKFTLNFIVYTTLGKDMGQLDTIHLSLTRSSSPSPDVLFAEAFDFAQNQLDFRFALITLWKVAEKVNINLGRKIKLACETLNRYATSLIDERLASFDQHAQRCEESPTDLLGFFLKIRKEMGGYLGEQEIRDAFLNLIIAGRDSTGEALTWAFYHLLMNKDLVAKIREEASAITGQDRGAQVTYANNKEFKWAHAVVMEALRLHPSIPKNIRFALKADKIPGGPVIEAGDAVRWSDWAIARDPEVWGEDCLEFKPARWIDENGNIKQFSHFKFHAFNVSISPTSSGGPRVCLGMNFAIFQCVSLIVEVFHKYQLEFAPEWLQHVPKSPIIGNSSTSPLLYQTPKYKPSLTLPMAHPMMVTVKPYHGGGS</sequence>
<dbReference type="PANTHER" id="PTHR24296">
    <property type="entry name" value="CYTOCHROME P450"/>
    <property type="match status" value="1"/>
</dbReference>
<comment type="cofactor">
    <cofactor evidence="5">
        <name>heme</name>
        <dbReference type="ChEBI" id="CHEBI:30413"/>
    </cofactor>
</comment>
<dbReference type="SUPFAM" id="SSF48264">
    <property type="entry name" value="Cytochrome P450"/>
    <property type="match status" value="1"/>
</dbReference>
<dbReference type="GO" id="GO:0016705">
    <property type="term" value="F:oxidoreductase activity, acting on paired donors, with incorporation or reduction of molecular oxygen"/>
    <property type="evidence" value="ECO:0007669"/>
    <property type="project" value="InterPro"/>
</dbReference>
<name>A0A0L6V1X4_9BASI</name>
<feature type="binding site" description="axial binding residue" evidence="5">
    <location>
        <position position="640"/>
    </location>
    <ligand>
        <name>heme</name>
        <dbReference type="ChEBI" id="CHEBI:30413"/>
    </ligand>
    <ligandPart>
        <name>Fe</name>
        <dbReference type="ChEBI" id="CHEBI:18248"/>
    </ligandPart>
</feature>
<dbReference type="GO" id="GO:0020037">
    <property type="term" value="F:heme binding"/>
    <property type="evidence" value="ECO:0007669"/>
    <property type="project" value="InterPro"/>
</dbReference>
<accession>A0A0L6V1X4</accession>
<dbReference type="EMBL" id="LAVV01007789">
    <property type="protein sequence ID" value="KNZ54768.1"/>
    <property type="molecule type" value="Genomic_DNA"/>
</dbReference>
<dbReference type="Proteomes" id="UP000037035">
    <property type="component" value="Unassembled WGS sequence"/>
</dbReference>
<keyword evidence="2 5" id="KW-0479">Metal-binding</keyword>
<evidence type="ECO:0000256" key="5">
    <source>
        <dbReference type="PIRSR" id="PIRSR602401-1"/>
    </source>
</evidence>
<keyword evidence="4 5" id="KW-0408">Iron</keyword>
<keyword evidence="3" id="KW-0560">Oxidoreductase</keyword>
<keyword evidence="7" id="KW-1185">Reference proteome</keyword>
<reference evidence="6 7" key="1">
    <citation type="submission" date="2015-08" db="EMBL/GenBank/DDBJ databases">
        <title>Next Generation Sequencing and Analysis of the Genome of Puccinia sorghi L Schw, the Causal Agent of Maize Common Rust.</title>
        <authorList>
            <person name="Rochi L."/>
            <person name="Burguener G."/>
            <person name="Darino M."/>
            <person name="Turjanski A."/>
            <person name="Kreff E."/>
            <person name="Dieguez M.J."/>
            <person name="Sacco F."/>
        </authorList>
    </citation>
    <scope>NUCLEOTIDE SEQUENCE [LARGE SCALE GENOMIC DNA]</scope>
    <source>
        <strain evidence="6 7">RO10H11247</strain>
    </source>
</reference>
<comment type="similarity">
    <text evidence="1">Belongs to the cytochrome P450 family.</text>
</comment>
<dbReference type="GO" id="GO:0005506">
    <property type="term" value="F:iron ion binding"/>
    <property type="evidence" value="ECO:0007669"/>
    <property type="project" value="InterPro"/>
</dbReference>
<dbReference type="VEuPathDB" id="FungiDB:VP01_2859g1"/>
<dbReference type="STRING" id="27349.A0A0L6V1X4"/>
<evidence type="ECO:0000256" key="3">
    <source>
        <dbReference type="ARBA" id="ARBA00023002"/>
    </source>
</evidence>
<evidence type="ECO:0000313" key="7">
    <source>
        <dbReference type="Proteomes" id="UP000037035"/>
    </source>
</evidence>
<keyword evidence="5" id="KW-0349">Heme</keyword>